<keyword evidence="2" id="KW-0813">Transport</keyword>
<accession>A0A9J7E8X8</accession>
<dbReference type="InterPro" id="IPR015449">
    <property type="entry name" value="K_chnl_Ca-activ_SK"/>
</dbReference>
<dbReference type="KEGG" id="sliu:111354937"/>
<evidence type="ECO:0000256" key="3">
    <source>
        <dbReference type="ARBA" id="ARBA00022692"/>
    </source>
</evidence>
<dbReference type="Gene3D" id="1.10.287.70">
    <property type="match status" value="2"/>
</dbReference>
<evidence type="ECO:0000313" key="13">
    <source>
        <dbReference type="Proteomes" id="UP000301870"/>
    </source>
</evidence>
<feature type="transmembrane region" description="Helical" evidence="11">
    <location>
        <begin position="497"/>
        <end position="526"/>
    </location>
</feature>
<keyword evidence="7 11" id="KW-0472">Membrane</keyword>
<feature type="coiled-coil region" evidence="9">
    <location>
        <begin position="694"/>
        <end position="721"/>
    </location>
</feature>
<feature type="transmembrane region" description="Helical" evidence="11">
    <location>
        <begin position="569"/>
        <end position="589"/>
    </location>
</feature>
<dbReference type="GO" id="GO:0005516">
    <property type="term" value="F:calmodulin binding"/>
    <property type="evidence" value="ECO:0007669"/>
    <property type="project" value="UniProtKB-KW"/>
</dbReference>
<keyword evidence="13" id="KW-1185">Reference proteome</keyword>
<dbReference type="Pfam" id="PF02888">
    <property type="entry name" value="CaMBD"/>
    <property type="match status" value="1"/>
</dbReference>
<proteinExistence type="predicted"/>
<keyword evidence="6" id="KW-0406">Ion transport</keyword>
<keyword evidence="4" id="KW-0112">Calmodulin-binding</keyword>
<evidence type="ECO:0000256" key="5">
    <source>
        <dbReference type="ARBA" id="ARBA00022989"/>
    </source>
</evidence>
<keyword evidence="8 14" id="KW-0407">Ion channel</keyword>
<evidence type="ECO:0000256" key="8">
    <source>
        <dbReference type="ARBA" id="ARBA00023303"/>
    </source>
</evidence>
<feature type="region of interest" description="Disordered" evidence="10">
    <location>
        <begin position="770"/>
        <end position="821"/>
    </location>
</feature>
<dbReference type="Proteomes" id="UP000301870">
    <property type="component" value="Chromosome 20"/>
</dbReference>
<keyword evidence="5 11" id="KW-1133">Transmembrane helix</keyword>
<dbReference type="RefSeq" id="XP_022824361.1">
    <property type="nucleotide sequence ID" value="XM_022968593.1"/>
</dbReference>
<dbReference type="GO" id="GO:0016020">
    <property type="term" value="C:membrane"/>
    <property type="evidence" value="ECO:0007669"/>
    <property type="project" value="UniProtKB-SubCell"/>
</dbReference>
<feature type="region of interest" description="Disordered" evidence="10">
    <location>
        <begin position="50"/>
        <end position="78"/>
    </location>
</feature>
<dbReference type="Pfam" id="PF03530">
    <property type="entry name" value="SK_channel"/>
    <property type="match status" value="1"/>
</dbReference>
<evidence type="ECO:0000256" key="9">
    <source>
        <dbReference type="SAM" id="Coils"/>
    </source>
</evidence>
<dbReference type="FunFam" id="1.10.287.70:FF:000022">
    <property type="entry name" value="Small conductance calcium-activated potassium channel, isoform O"/>
    <property type="match status" value="1"/>
</dbReference>
<keyword evidence="9" id="KW-0175">Coiled coil</keyword>
<evidence type="ECO:0000256" key="2">
    <source>
        <dbReference type="ARBA" id="ARBA00022448"/>
    </source>
</evidence>
<organism evidence="13 14">
    <name type="scientific">Spodoptera litura</name>
    <name type="common">Asian cotton leafworm</name>
    <dbReference type="NCBI Taxonomy" id="69820"/>
    <lineage>
        <taxon>Eukaryota</taxon>
        <taxon>Metazoa</taxon>
        <taxon>Ecdysozoa</taxon>
        <taxon>Arthropoda</taxon>
        <taxon>Hexapoda</taxon>
        <taxon>Insecta</taxon>
        <taxon>Pterygota</taxon>
        <taxon>Neoptera</taxon>
        <taxon>Endopterygota</taxon>
        <taxon>Lepidoptera</taxon>
        <taxon>Glossata</taxon>
        <taxon>Ditrysia</taxon>
        <taxon>Noctuoidea</taxon>
        <taxon>Noctuidae</taxon>
        <taxon>Amphipyrinae</taxon>
        <taxon>Spodoptera</taxon>
    </lineage>
</organism>
<dbReference type="SUPFAM" id="SSF81324">
    <property type="entry name" value="Voltage-gated potassium channels"/>
    <property type="match status" value="1"/>
</dbReference>
<comment type="subcellular location">
    <subcellularLocation>
        <location evidence="1">Membrane</location>
        <topology evidence="1">Multi-pass membrane protein</topology>
    </subcellularLocation>
</comment>
<dbReference type="InterPro" id="IPR036122">
    <property type="entry name" value="CaM-bd_dom_sf"/>
</dbReference>
<dbReference type="SMART" id="SM01053">
    <property type="entry name" value="CaMBD"/>
    <property type="match status" value="1"/>
</dbReference>
<evidence type="ECO:0000256" key="6">
    <source>
        <dbReference type="ARBA" id="ARBA00023065"/>
    </source>
</evidence>
<dbReference type="InterPro" id="IPR013099">
    <property type="entry name" value="K_chnl_dom"/>
</dbReference>
<feature type="compositionally biased region" description="Pro residues" evidence="10">
    <location>
        <begin position="802"/>
        <end position="821"/>
    </location>
</feature>
<dbReference type="Pfam" id="PF07885">
    <property type="entry name" value="Ion_trans_2"/>
    <property type="match status" value="1"/>
</dbReference>
<evidence type="ECO:0000256" key="1">
    <source>
        <dbReference type="ARBA" id="ARBA00004141"/>
    </source>
</evidence>
<dbReference type="InterPro" id="IPR004178">
    <property type="entry name" value="CaM-bd_dom"/>
</dbReference>
<evidence type="ECO:0000256" key="4">
    <source>
        <dbReference type="ARBA" id="ARBA00022860"/>
    </source>
</evidence>
<feature type="transmembrane region" description="Helical" evidence="11">
    <location>
        <begin position="538"/>
        <end position="557"/>
    </location>
</feature>
<reference evidence="14" key="1">
    <citation type="submission" date="2025-08" db="UniProtKB">
        <authorList>
            <consortium name="RefSeq"/>
        </authorList>
    </citation>
    <scope>IDENTIFICATION</scope>
    <source>
        <strain evidence="14">Ishihara</strain>
        <tissue evidence="14">Whole body</tissue>
    </source>
</reference>
<feature type="transmembrane region" description="Helical" evidence="11">
    <location>
        <begin position="329"/>
        <end position="346"/>
    </location>
</feature>
<evidence type="ECO:0000256" key="7">
    <source>
        <dbReference type="ARBA" id="ARBA00023136"/>
    </source>
</evidence>
<dbReference type="FunFam" id="1.10.287.70:FF:000027">
    <property type="entry name" value="Small conductance calcium-activated potassium channel, isoform O"/>
    <property type="match status" value="1"/>
</dbReference>
<evidence type="ECO:0000256" key="10">
    <source>
        <dbReference type="SAM" id="MobiDB-lite"/>
    </source>
</evidence>
<feature type="compositionally biased region" description="Polar residues" evidence="10">
    <location>
        <begin position="1"/>
        <end position="23"/>
    </location>
</feature>
<dbReference type="PANTHER" id="PTHR10153">
    <property type="entry name" value="SMALL CONDUCTANCE CALCIUM-ACTIVATED POTASSIUM CHANNEL"/>
    <property type="match status" value="1"/>
</dbReference>
<dbReference type="SUPFAM" id="SSF81327">
    <property type="entry name" value="Small-conductance potassium channel"/>
    <property type="match status" value="1"/>
</dbReference>
<keyword evidence="3 11" id="KW-0812">Transmembrane</keyword>
<dbReference type="CTD" id="31456"/>
<dbReference type="GeneID" id="111354937"/>
<feature type="domain" description="Calmodulin-binding" evidence="12">
    <location>
        <begin position="607"/>
        <end position="683"/>
    </location>
</feature>
<dbReference type="GO" id="GO:0016286">
    <property type="term" value="F:small conductance calcium-activated potassium channel activity"/>
    <property type="evidence" value="ECO:0007669"/>
    <property type="project" value="InterPro"/>
</dbReference>
<feature type="transmembrane region" description="Helical" evidence="11">
    <location>
        <begin position="366"/>
        <end position="387"/>
    </location>
</feature>
<name>A0A9J7E8X8_SPOLT</name>
<evidence type="ECO:0000313" key="14">
    <source>
        <dbReference type="RefSeq" id="XP_022824361.1"/>
    </source>
</evidence>
<dbReference type="AlphaFoldDB" id="A0A9J7E8X8"/>
<evidence type="ECO:0000256" key="11">
    <source>
        <dbReference type="SAM" id="Phobius"/>
    </source>
</evidence>
<gene>
    <name evidence="14" type="primary">LOC111354937</name>
</gene>
<feature type="region of interest" description="Disordered" evidence="10">
    <location>
        <begin position="1"/>
        <end position="24"/>
    </location>
</feature>
<sequence>MSAPTTDSTEAITNSGYGSSDETASLLVTGPSVTVIVPSENRTVKPVLQRQDCTTHLRPQLSGGPGSEESATSIRMEEGTARSVPDIELQCREPADRPQTLVSPVATCSHRGSVTACQLVPQTYSRCRVCERRQSTAPISALQLARSVSRESVRSAVHYPCGCSSLHAVSTCPVIQPPALLLPTTSTRIIRQSSQPESSACAAHCPHHAHHHPSASLRQLREPGDGIAGIAADSLRINGGMRPFKQLRKPVSTLSIPGAMKAYSGGGRDAGGEEAGVALVGVHSEYPRFGEERALGGGTYKGGGTAKHKPNIGYRLGRRKALFEKRKRISDYALVMGMFGIIIMVIENELSSAGVYTKASIYSQALKTLISMSTVILLGLIVAYHALEVQLFMIDNCADDWRIAMTWQRIAQIGLELAICAVHPIPGQYTFTWTTKLANKGGVIGVEVVPYDVTLSLPMFFRLYLICRVMLLHSKLFTDASSRSIGALNRINFNTRFVLKTLMTICPGTVLLVFMVSLWIIASWTLRQCERFHDEEHANLLNAMWLIAITFLSVGFGDIVPNTYCGRGIAVSTGIMGAGCTALLVAVVSRKLELTRAEKHVHNFMMDTQLTKRLKNAAANVLRETWLIYKHTRLVKRVHPGRVRTHQRKFLLAIYALRKVKMDQRKLMDNANTITDMAKDPFLLQTQNTVYEIVSDMSTRQDTIEERLTSLEEKLTSLQEQVNNLPDVMARCLQQCWERAEQRRNFLHPDTAAVPTPPSSTITPYTRTLATASHPWPPSPVLQPAGRTHSAPESTTTHTPSPAQPQPSSPAPHASRPPLPS</sequence>
<dbReference type="PRINTS" id="PR01451">
    <property type="entry name" value="SKCHANNEL"/>
</dbReference>
<protein>
    <submittedName>
        <fullName evidence="14">Small conductance calcium-activated potassium channel protein isoform X1</fullName>
    </submittedName>
</protein>
<evidence type="ECO:0000259" key="12">
    <source>
        <dbReference type="SMART" id="SM01053"/>
    </source>
</evidence>